<reference evidence="11" key="1">
    <citation type="submission" date="2021-01" db="EMBL/GenBank/DDBJ databases">
        <authorList>
            <person name="Corre E."/>
            <person name="Pelletier E."/>
            <person name="Niang G."/>
            <person name="Scheremetjew M."/>
            <person name="Finn R."/>
            <person name="Kale V."/>
            <person name="Holt S."/>
            <person name="Cochrane G."/>
            <person name="Meng A."/>
            <person name="Brown T."/>
            <person name="Cohen L."/>
        </authorList>
    </citation>
    <scope>NUCLEOTIDE SEQUENCE</scope>
    <source>
        <strain evidence="11">NIES-381</strain>
    </source>
</reference>
<keyword evidence="6" id="KW-0067">ATP-binding</keyword>
<name>A0A7S1NHD4_9EUGL</name>
<keyword evidence="5" id="KW-0418">Kinase</keyword>
<dbReference type="GO" id="GO:0004674">
    <property type="term" value="F:protein serine/threonine kinase activity"/>
    <property type="evidence" value="ECO:0007669"/>
    <property type="project" value="UniProtKB-KW"/>
</dbReference>
<sequence>MLVKDKYGQVFVAKELNLNTMSKKDRRSAENEVKLLEQVDHPFIIKFVDSFIDPDGKMFIIMEYADGGDLGGRIKLQRRRREHFSERQIMLWFTQLCLALDHLHEKKILHRDLKTMNVFLTSNNIVKLGDFGFSKRLKTAAMAHTICGTPYYFSPELCQGQAYSNKSDIWSLGVILYELAMLARPYEAQSMQELMKKIVYGQYTPPAADCPVRISRLIFYMLSKKDTVRPSVTKILLNSYVQTFVAEIPTFLRISTHEERYPKELAPEAVENAGQPVPTDAAPLADPVEIPGADINDKEPLKASVAVMPTEMEALKAQLSTKEAPKPEPEPEPQAELAPEEGEPEEEEAFQDDYESDFEEYEDEDEADPKKASLEEKKEKFIQQLGADKFQAVCEILQMNDEDTVQGKLEGLLTLMEMDLVPQLSEYLINDTKNEMAAGP</sequence>
<keyword evidence="4" id="KW-0547">Nucleotide-binding</keyword>
<evidence type="ECO:0000256" key="2">
    <source>
        <dbReference type="ARBA" id="ARBA00022527"/>
    </source>
</evidence>
<evidence type="ECO:0000313" key="11">
    <source>
        <dbReference type="EMBL" id="CAD9019851.1"/>
    </source>
</evidence>
<evidence type="ECO:0000256" key="9">
    <source>
        <dbReference type="SAM" id="MobiDB-lite"/>
    </source>
</evidence>
<dbReference type="Pfam" id="PF00069">
    <property type="entry name" value="Pkinase"/>
    <property type="match status" value="1"/>
</dbReference>
<dbReference type="PROSITE" id="PS00108">
    <property type="entry name" value="PROTEIN_KINASE_ST"/>
    <property type="match status" value="1"/>
</dbReference>
<organism evidence="11">
    <name type="scientific">Eutreptiella gymnastica</name>
    <dbReference type="NCBI Taxonomy" id="73025"/>
    <lineage>
        <taxon>Eukaryota</taxon>
        <taxon>Discoba</taxon>
        <taxon>Euglenozoa</taxon>
        <taxon>Euglenida</taxon>
        <taxon>Spirocuta</taxon>
        <taxon>Euglenophyceae</taxon>
        <taxon>Eutreptiales</taxon>
        <taxon>Eutreptiaceae</taxon>
        <taxon>Eutreptiella</taxon>
    </lineage>
</organism>
<keyword evidence="3" id="KW-0808">Transferase</keyword>
<dbReference type="Gene3D" id="1.10.510.10">
    <property type="entry name" value="Transferase(Phosphotransferase) domain 1"/>
    <property type="match status" value="1"/>
</dbReference>
<dbReference type="SMART" id="SM00220">
    <property type="entry name" value="S_TKc"/>
    <property type="match status" value="1"/>
</dbReference>
<dbReference type="GO" id="GO:0005524">
    <property type="term" value="F:ATP binding"/>
    <property type="evidence" value="ECO:0007669"/>
    <property type="project" value="UniProtKB-KW"/>
</dbReference>
<dbReference type="InterPro" id="IPR011009">
    <property type="entry name" value="Kinase-like_dom_sf"/>
</dbReference>
<gene>
    <name evidence="11" type="ORF">EGYM00392_LOCUS30965</name>
</gene>
<dbReference type="InterPro" id="IPR008271">
    <property type="entry name" value="Ser/Thr_kinase_AS"/>
</dbReference>
<dbReference type="Gene3D" id="3.30.200.20">
    <property type="entry name" value="Phosphorylase Kinase, domain 1"/>
    <property type="match status" value="1"/>
</dbReference>
<evidence type="ECO:0000256" key="6">
    <source>
        <dbReference type="ARBA" id="ARBA00022840"/>
    </source>
</evidence>
<comment type="catalytic activity">
    <reaction evidence="7">
        <text>L-threonyl-[protein] + ATP = O-phospho-L-threonyl-[protein] + ADP + H(+)</text>
        <dbReference type="Rhea" id="RHEA:46608"/>
        <dbReference type="Rhea" id="RHEA-COMP:11060"/>
        <dbReference type="Rhea" id="RHEA-COMP:11605"/>
        <dbReference type="ChEBI" id="CHEBI:15378"/>
        <dbReference type="ChEBI" id="CHEBI:30013"/>
        <dbReference type="ChEBI" id="CHEBI:30616"/>
        <dbReference type="ChEBI" id="CHEBI:61977"/>
        <dbReference type="ChEBI" id="CHEBI:456216"/>
        <dbReference type="EC" id="2.7.11.1"/>
    </reaction>
</comment>
<keyword evidence="2" id="KW-0723">Serine/threonine-protein kinase</keyword>
<evidence type="ECO:0000256" key="8">
    <source>
        <dbReference type="ARBA" id="ARBA00048679"/>
    </source>
</evidence>
<dbReference type="InterPro" id="IPR000719">
    <property type="entry name" value="Prot_kinase_dom"/>
</dbReference>
<dbReference type="CDD" id="cd08215">
    <property type="entry name" value="STKc_Nek"/>
    <property type="match status" value="1"/>
</dbReference>
<evidence type="ECO:0000259" key="10">
    <source>
        <dbReference type="PROSITE" id="PS50011"/>
    </source>
</evidence>
<dbReference type="PROSITE" id="PS50011">
    <property type="entry name" value="PROTEIN_KINASE_DOM"/>
    <property type="match status" value="1"/>
</dbReference>
<dbReference type="EC" id="2.7.11.1" evidence="1"/>
<evidence type="ECO:0000256" key="5">
    <source>
        <dbReference type="ARBA" id="ARBA00022777"/>
    </source>
</evidence>
<evidence type="ECO:0000256" key="3">
    <source>
        <dbReference type="ARBA" id="ARBA00022679"/>
    </source>
</evidence>
<dbReference type="PANTHER" id="PTHR44899:SF3">
    <property type="entry name" value="SERINE_THREONINE-PROTEIN KINASE NEK1"/>
    <property type="match status" value="1"/>
</dbReference>
<feature type="region of interest" description="Disordered" evidence="9">
    <location>
        <begin position="319"/>
        <end position="375"/>
    </location>
</feature>
<protein>
    <recommendedName>
        <fullName evidence="1">non-specific serine/threonine protein kinase</fullName>
        <ecNumber evidence="1">2.7.11.1</ecNumber>
    </recommendedName>
</protein>
<evidence type="ECO:0000256" key="1">
    <source>
        <dbReference type="ARBA" id="ARBA00012513"/>
    </source>
</evidence>
<feature type="compositionally biased region" description="Acidic residues" evidence="9">
    <location>
        <begin position="330"/>
        <end position="367"/>
    </location>
</feature>
<dbReference type="InterPro" id="IPR051131">
    <property type="entry name" value="NEK_Ser/Thr_kinase_NIMA"/>
</dbReference>
<proteinExistence type="predicted"/>
<dbReference type="PANTHER" id="PTHR44899">
    <property type="entry name" value="CAMK FAMILY PROTEIN KINASE"/>
    <property type="match status" value="1"/>
</dbReference>
<evidence type="ECO:0000256" key="4">
    <source>
        <dbReference type="ARBA" id="ARBA00022741"/>
    </source>
</evidence>
<dbReference type="AlphaFoldDB" id="A0A7S1NHD4"/>
<evidence type="ECO:0000256" key="7">
    <source>
        <dbReference type="ARBA" id="ARBA00047899"/>
    </source>
</evidence>
<accession>A0A7S1NHD4</accession>
<dbReference type="EMBL" id="HBGA01083048">
    <property type="protein sequence ID" value="CAD9019851.1"/>
    <property type="molecule type" value="Transcribed_RNA"/>
</dbReference>
<feature type="domain" description="Protein kinase" evidence="10">
    <location>
        <begin position="1"/>
        <end position="241"/>
    </location>
</feature>
<dbReference type="SUPFAM" id="SSF56112">
    <property type="entry name" value="Protein kinase-like (PK-like)"/>
    <property type="match status" value="1"/>
</dbReference>
<comment type="catalytic activity">
    <reaction evidence="8">
        <text>L-seryl-[protein] + ATP = O-phospho-L-seryl-[protein] + ADP + H(+)</text>
        <dbReference type="Rhea" id="RHEA:17989"/>
        <dbReference type="Rhea" id="RHEA-COMP:9863"/>
        <dbReference type="Rhea" id="RHEA-COMP:11604"/>
        <dbReference type="ChEBI" id="CHEBI:15378"/>
        <dbReference type="ChEBI" id="CHEBI:29999"/>
        <dbReference type="ChEBI" id="CHEBI:30616"/>
        <dbReference type="ChEBI" id="CHEBI:83421"/>
        <dbReference type="ChEBI" id="CHEBI:456216"/>
        <dbReference type="EC" id="2.7.11.1"/>
    </reaction>
</comment>